<keyword evidence="9" id="KW-0472">Membrane</keyword>
<dbReference type="EMBL" id="CP001654">
    <property type="protein sequence ID" value="ACS85558.1"/>
    <property type="molecule type" value="Genomic_DNA"/>
</dbReference>
<dbReference type="SUPFAM" id="SSF52540">
    <property type="entry name" value="P-loop containing nucleoside triphosphate hydrolases"/>
    <property type="match status" value="1"/>
</dbReference>
<keyword evidence="5" id="KW-0997">Cell inner membrane</keyword>
<keyword evidence="6" id="KW-0547">Nucleotide-binding</keyword>
<dbReference type="RefSeq" id="WP_012765375.1">
    <property type="nucleotide sequence ID" value="NC_012880.1"/>
</dbReference>
<comment type="function">
    <text evidence="10">Part of the ABC transporter complex GsiABCD involved in glutathione import. Responsible for energy coupling to the transport system.</text>
</comment>
<dbReference type="GO" id="GO:0005886">
    <property type="term" value="C:plasma membrane"/>
    <property type="evidence" value="ECO:0007669"/>
    <property type="project" value="UniProtKB-SubCell"/>
</dbReference>
<evidence type="ECO:0000256" key="1">
    <source>
        <dbReference type="ARBA" id="ARBA00004417"/>
    </source>
</evidence>
<dbReference type="eggNOG" id="COG1124">
    <property type="taxonomic scope" value="Bacteria"/>
</dbReference>
<organism evidence="16 17">
    <name type="scientific">Musicola paradisiaca (strain Ech703)</name>
    <name type="common">Dickeya paradisiaca</name>
    <name type="synonym">Dickeya dadantii</name>
    <dbReference type="NCBI Taxonomy" id="579405"/>
    <lineage>
        <taxon>Bacteria</taxon>
        <taxon>Pseudomonadati</taxon>
        <taxon>Pseudomonadota</taxon>
        <taxon>Gammaproteobacteria</taxon>
        <taxon>Enterobacterales</taxon>
        <taxon>Pectobacteriaceae</taxon>
        <taxon>Musicola</taxon>
    </lineage>
</organism>
<evidence type="ECO:0000256" key="9">
    <source>
        <dbReference type="ARBA" id="ARBA00023136"/>
    </source>
</evidence>
<dbReference type="PANTHER" id="PTHR43776">
    <property type="entry name" value="TRANSPORT ATP-BINDING PROTEIN"/>
    <property type="match status" value="1"/>
</dbReference>
<sequence length="233" mass="25921">MNAERAKNHTAVMLRHFTVMHRQGRQCRDIVSDVGLRVASGECFGLSGPSGSGKTALLWALAGLNPYWSGQMTLLGRSMAPGRAFTGELRHQVQMVFQDAYASLHPRHNVRRALTEPLRRRHQTHLDERIAQGIAQVGLSPAVLARYPHQLSDGQRQCVALIRALLQEPALLLLDDPTYTLDMASQARVLNLLNVWRREASLTIMLVSHDKDVMAHMCDRSAVMMEGRLLSGG</sequence>
<evidence type="ECO:0000256" key="8">
    <source>
        <dbReference type="ARBA" id="ARBA00022967"/>
    </source>
</evidence>
<dbReference type="Pfam" id="PF00005">
    <property type="entry name" value="ABC_tran"/>
    <property type="match status" value="1"/>
</dbReference>
<dbReference type="PROSITE" id="PS50893">
    <property type="entry name" value="ABC_TRANSPORTER_2"/>
    <property type="match status" value="1"/>
</dbReference>
<evidence type="ECO:0000256" key="5">
    <source>
        <dbReference type="ARBA" id="ARBA00022519"/>
    </source>
</evidence>
<keyword evidence="3" id="KW-0813">Transport</keyword>
<evidence type="ECO:0000259" key="15">
    <source>
        <dbReference type="PROSITE" id="PS50893"/>
    </source>
</evidence>
<dbReference type="AlphaFoldDB" id="C6C4I4"/>
<keyword evidence="4" id="KW-1003">Cell membrane</keyword>
<dbReference type="InterPro" id="IPR003439">
    <property type="entry name" value="ABC_transporter-like_ATP-bd"/>
</dbReference>
<comment type="catalytic activity">
    <reaction evidence="14">
        <text>glutathione(out) + ATP + H2O = glutathione(in) + ADP + phosphate + H(+)</text>
        <dbReference type="Rhea" id="RHEA:29791"/>
        <dbReference type="ChEBI" id="CHEBI:15377"/>
        <dbReference type="ChEBI" id="CHEBI:15378"/>
        <dbReference type="ChEBI" id="CHEBI:30616"/>
        <dbReference type="ChEBI" id="CHEBI:43474"/>
        <dbReference type="ChEBI" id="CHEBI:57925"/>
        <dbReference type="ChEBI" id="CHEBI:456216"/>
        <dbReference type="EC" id="7.4.2.10"/>
    </reaction>
</comment>
<evidence type="ECO:0000313" key="17">
    <source>
        <dbReference type="Proteomes" id="UP000002734"/>
    </source>
</evidence>
<comment type="subunit">
    <text evidence="2">The complex is composed of two ATP-binding proteins (GsiA), two transmembrane proteins (GsiC and GsiD) and a solute-binding protein (GsiB).</text>
</comment>
<evidence type="ECO:0000256" key="4">
    <source>
        <dbReference type="ARBA" id="ARBA00022475"/>
    </source>
</evidence>
<dbReference type="GO" id="GO:0055085">
    <property type="term" value="P:transmembrane transport"/>
    <property type="evidence" value="ECO:0007669"/>
    <property type="project" value="UniProtKB-ARBA"/>
</dbReference>
<keyword evidence="8" id="KW-1278">Translocase</keyword>
<protein>
    <recommendedName>
        <fullName evidence="13">Glutathione import ATP-binding protein GsiA</fullName>
        <ecNumber evidence="12">7.4.2.10</ecNumber>
    </recommendedName>
</protein>
<evidence type="ECO:0000256" key="7">
    <source>
        <dbReference type="ARBA" id="ARBA00022840"/>
    </source>
</evidence>
<comment type="subcellular location">
    <subcellularLocation>
        <location evidence="1">Cell inner membrane</location>
        <topology evidence="1">Peripheral membrane protein</topology>
    </subcellularLocation>
</comment>
<evidence type="ECO:0000256" key="13">
    <source>
        <dbReference type="ARBA" id="ARBA00041187"/>
    </source>
</evidence>
<dbReference type="STRING" id="579405.Dd703_1762"/>
<accession>C6C4I4</accession>
<dbReference type="GO" id="GO:0005524">
    <property type="term" value="F:ATP binding"/>
    <property type="evidence" value="ECO:0007669"/>
    <property type="project" value="UniProtKB-KW"/>
</dbReference>
<comment type="similarity">
    <text evidence="11">Belongs to the ABC transporter superfamily. Glutathione importer (TC 3.A.1.5.11) family.</text>
</comment>
<proteinExistence type="inferred from homology"/>
<dbReference type="SMART" id="SM00382">
    <property type="entry name" value="AAA"/>
    <property type="match status" value="1"/>
</dbReference>
<evidence type="ECO:0000256" key="6">
    <source>
        <dbReference type="ARBA" id="ARBA00022741"/>
    </source>
</evidence>
<keyword evidence="17" id="KW-1185">Reference proteome</keyword>
<name>C6C4I4_MUSP7</name>
<evidence type="ECO:0000256" key="2">
    <source>
        <dbReference type="ARBA" id="ARBA00011469"/>
    </source>
</evidence>
<evidence type="ECO:0000313" key="16">
    <source>
        <dbReference type="EMBL" id="ACS85558.1"/>
    </source>
</evidence>
<evidence type="ECO:0000256" key="12">
    <source>
        <dbReference type="ARBA" id="ARBA00039050"/>
    </source>
</evidence>
<evidence type="ECO:0000256" key="3">
    <source>
        <dbReference type="ARBA" id="ARBA00022448"/>
    </source>
</evidence>
<dbReference type="GO" id="GO:0016887">
    <property type="term" value="F:ATP hydrolysis activity"/>
    <property type="evidence" value="ECO:0007669"/>
    <property type="project" value="InterPro"/>
</dbReference>
<dbReference type="Proteomes" id="UP000002734">
    <property type="component" value="Chromosome"/>
</dbReference>
<evidence type="ECO:0000256" key="11">
    <source>
        <dbReference type="ARBA" id="ARBA00038416"/>
    </source>
</evidence>
<dbReference type="EC" id="7.4.2.10" evidence="12"/>
<feature type="domain" description="ABC transporter" evidence="15">
    <location>
        <begin position="14"/>
        <end position="233"/>
    </location>
</feature>
<dbReference type="PANTHER" id="PTHR43776:SF15">
    <property type="entry name" value="GLUTATHIONE IMPORT ATP-BINDING PROTEIN GSIA"/>
    <property type="match status" value="1"/>
</dbReference>
<dbReference type="InterPro" id="IPR050319">
    <property type="entry name" value="ABC_transp_ATP-bind"/>
</dbReference>
<dbReference type="Gene3D" id="3.40.50.300">
    <property type="entry name" value="P-loop containing nucleotide triphosphate hydrolases"/>
    <property type="match status" value="1"/>
</dbReference>
<dbReference type="InterPro" id="IPR003593">
    <property type="entry name" value="AAA+_ATPase"/>
</dbReference>
<dbReference type="KEGG" id="dda:Dd703_1762"/>
<evidence type="ECO:0000256" key="14">
    <source>
        <dbReference type="ARBA" id="ARBA00047640"/>
    </source>
</evidence>
<reference evidence="16" key="1">
    <citation type="submission" date="2009-06" db="EMBL/GenBank/DDBJ databases">
        <title>Complete sequence of Dickeya dadantii Ech703.</title>
        <authorList>
            <consortium name="US DOE Joint Genome Institute"/>
            <person name="Lucas S."/>
            <person name="Copeland A."/>
            <person name="Lapidus A."/>
            <person name="Glavina del Rio T."/>
            <person name="Dalin E."/>
            <person name="Tice H."/>
            <person name="Bruce D."/>
            <person name="Goodwin L."/>
            <person name="Pitluck S."/>
            <person name="Chertkov O."/>
            <person name="Brettin T."/>
            <person name="Detter J.C."/>
            <person name="Han C."/>
            <person name="Larimer F."/>
            <person name="Land M."/>
            <person name="Hauser L."/>
            <person name="Kyrpides N."/>
            <person name="Mikhailova N."/>
            <person name="Balakrishnan V."/>
            <person name="Glasner J."/>
            <person name="Perna N.T."/>
        </authorList>
    </citation>
    <scope>NUCLEOTIDE SEQUENCE [LARGE SCALE GENOMIC DNA]</scope>
    <source>
        <strain evidence="16">Ech703</strain>
    </source>
</reference>
<dbReference type="InterPro" id="IPR027417">
    <property type="entry name" value="P-loop_NTPase"/>
</dbReference>
<dbReference type="HOGENOM" id="CLU_000604_1_23_6"/>
<gene>
    <name evidence="16" type="ordered locus">Dd703_1762</name>
</gene>
<keyword evidence="7" id="KW-0067">ATP-binding</keyword>
<evidence type="ECO:0000256" key="10">
    <source>
        <dbReference type="ARBA" id="ARBA00037530"/>
    </source>
</evidence>